<evidence type="ECO:0000313" key="2">
    <source>
        <dbReference type="EMBL" id="CUG16278.1"/>
    </source>
</evidence>
<dbReference type="Proteomes" id="UP000051952">
    <property type="component" value="Unassembled WGS sequence"/>
</dbReference>
<dbReference type="AlphaFoldDB" id="A0A0S4IV95"/>
<accession>A0A0S4IV95</accession>
<dbReference type="Gene3D" id="1.10.287.110">
    <property type="entry name" value="DnaJ domain"/>
    <property type="match status" value="1"/>
</dbReference>
<dbReference type="SUPFAM" id="SSF46565">
    <property type="entry name" value="Chaperone J-domain"/>
    <property type="match status" value="1"/>
</dbReference>
<keyword evidence="3" id="KW-1185">Reference proteome</keyword>
<feature type="transmembrane region" description="Helical" evidence="1">
    <location>
        <begin position="296"/>
        <end position="318"/>
    </location>
</feature>
<keyword evidence="1" id="KW-0472">Membrane</keyword>
<evidence type="ECO:0000256" key="1">
    <source>
        <dbReference type="SAM" id="Phobius"/>
    </source>
</evidence>
<protein>
    <submittedName>
        <fullName evidence="2">Transmembrane protein, putative</fullName>
    </submittedName>
</protein>
<proteinExistence type="predicted"/>
<reference evidence="3" key="1">
    <citation type="submission" date="2015-09" db="EMBL/GenBank/DDBJ databases">
        <authorList>
            <consortium name="Pathogen Informatics"/>
        </authorList>
    </citation>
    <scope>NUCLEOTIDE SEQUENCE [LARGE SCALE GENOMIC DNA]</scope>
    <source>
        <strain evidence="3">Lake Konstanz</strain>
    </source>
</reference>
<name>A0A0S4IV95_BODSA</name>
<gene>
    <name evidence="2" type="ORF">BSAL_75195</name>
</gene>
<evidence type="ECO:0000313" key="3">
    <source>
        <dbReference type="Proteomes" id="UP000051952"/>
    </source>
</evidence>
<keyword evidence="1" id="KW-1133">Transmembrane helix</keyword>
<dbReference type="OrthoDB" id="270360at2759"/>
<dbReference type="EMBL" id="CYKH01000678">
    <property type="protein sequence ID" value="CUG16278.1"/>
    <property type="molecule type" value="Genomic_DNA"/>
</dbReference>
<dbReference type="VEuPathDB" id="TriTrypDB:BSAL_75195"/>
<organism evidence="2 3">
    <name type="scientific">Bodo saltans</name>
    <name type="common">Flagellated protozoan</name>
    <dbReference type="NCBI Taxonomy" id="75058"/>
    <lineage>
        <taxon>Eukaryota</taxon>
        <taxon>Discoba</taxon>
        <taxon>Euglenozoa</taxon>
        <taxon>Kinetoplastea</taxon>
        <taxon>Metakinetoplastina</taxon>
        <taxon>Eubodonida</taxon>
        <taxon>Bodonidae</taxon>
        <taxon>Bodo</taxon>
    </lineage>
</organism>
<sequence length="417" mass="46743">MFTISKGLRCAAIIKSSEGMLPVLKDYVQAAAQRKEQDEAVRKYETFKDVPLRYQLLEVLPGQSMATTKLKYLLACRKHHPEVGGDPEMFLRISLAYQDCMKDFGIETVDNKIVNLGNFQSCDHEMKNYLEARSRITSYIPLSTLDDHINQLEGVHGRLGMELSKKLSDHSDDAFWLLEDIEKVVEATGIKTVKLSVLEDGTLKINPLNAPALEGATTHLLGNNPPAAQSTASNPSTVAKGEMSAASETEVSLEDLACLNAKHNVQKRQDVAGLASRVATGVMNNTKEKFQVRFEALVAATIAFNLGFLILAYIDAYVRAKHEEDARPQVKEHITTDTMLPWWGNDSEYEAQVKRIFVDEWRKARSSSRRVQVFQDGVSRESLSSTEKEALDVNIFEVTAERLLKMRQHAEEQNGRQ</sequence>
<dbReference type="InterPro" id="IPR036869">
    <property type="entry name" value="J_dom_sf"/>
</dbReference>
<dbReference type="OMA" id="MWLLEDI"/>
<keyword evidence="1 2" id="KW-0812">Transmembrane</keyword>